<evidence type="ECO:0000256" key="2">
    <source>
        <dbReference type="SAM" id="SignalP"/>
    </source>
</evidence>
<dbReference type="Proteomes" id="UP000324022">
    <property type="component" value="Unassembled WGS sequence"/>
</dbReference>
<keyword evidence="4" id="KW-1185">Reference proteome</keyword>
<feature type="region of interest" description="Disordered" evidence="1">
    <location>
        <begin position="139"/>
        <end position="160"/>
    </location>
</feature>
<evidence type="ECO:0000313" key="4">
    <source>
        <dbReference type="Proteomes" id="UP000324022"/>
    </source>
</evidence>
<evidence type="ECO:0000256" key="1">
    <source>
        <dbReference type="SAM" id="MobiDB-lite"/>
    </source>
</evidence>
<feature type="chain" id="PRO_5022792370" evidence="2">
    <location>
        <begin position="20"/>
        <end position="291"/>
    </location>
</feature>
<gene>
    <name evidence="3" type="ORF">UTRI_00751</name>
</gene>
<dbReference type="OrthoDB" id="10485484at2759"/>
<accession>A0A5C3DS51</accession>
<evidence type="ECO:0000313" key="3">
    <source>
        <dbReference type="EMBL" id="SPO21274.1"/>
    </source>
</evidence>
<keyword evidence="2" id="KW-0732">Signal</keyword>
<proteinExistence type="predicted"/>
<dbReference type="AlphaFoldDB" id="A0A5C3DS51"/>
<dbReference type="EMBL" id="OOIN01000002">
    <property type="protein sequence ID" value="SPO21274.1"/>
    <property type="molecule type" value="Genomic_DNA"/>
</dbReference>
<feature type="signal peptide" evidence="2">
    <location>
        <begin position="1"/>
        <end position="19"/>
    </location>
</feature>
<name>A0A5C3DS51_9BASI</name>
<organism evidence="3 4">
    <name type="scientific">Ustilago trichophora</name>
    <dbReference type="NCBI Taxonomy" id="86804"/>
    <lineage>
        <taxon>Eukaryota</taxon>
        <taxon>Fungi</taxon>
        <taxon>Dikarya</taxon>
        <taxon>Basidiomycota</taxon>
        <taxon>Ustilaginomycotina</taxon>
        <taxon>Ustilaginomycetes</taxon>
        <taxon>Ustilaginales</taxon>
        <taxon>Ustilaginaceae</taxon>
        <taxon>Ustilago</taxon>
    </lineage>
</organism>
<reference evidence="3 4" key="1">
    <citation type="submission" date="2018-03" db="EMBL/GenBank/DDBJ databases">
        <authorList>
            <person name="Guldener U."/>
        </authorList>
    </citation>
    <scope>NUCLEOTIDE SEQUENCE [LARGE SCALE GENOMIC DNA]</scope>
    <source>
        <strain evidence="3 4">NBRC100155</strain>
    </source>
</reference>
<protein>
    <submittedName>
        <fullName evidence="3">Uncharacterized protein</fullName>
    </submittedName>
</protein>
<sequence length="291" mass="32138">MKLLPAFSTLLLAVQLVGAVHMDQLQRVGFVKTKRTISQDGPRAERLQPSLQRRDGKAELVPLMEDMIKKAQNIAGSSEHASIGTTLLKDMENMKAKLLEEPASGQTHYKPPGYDANGMHPPNPYAGWSRYQPPSREFEMGAHYQPRPPEHSGSGHEVPSYERLTPKQLEKLNNAEFRDYGKKVQLLMQHSGEQDQALAHVGEYIKENNKRMKENARSLKYLKLGSGAALGATTITSVGGWMSNQDANNRLNDQQDQLNRANAEIARLKGGQQPNSAPGPGYHNGQAVGLV</sequence>
<feature type="region of interest" description="Disordered" evidence="1">
    <location>
        <begin position="270"/>
        <end position="291"/>
    </location>
</feature>